<dbReference type="EMBL" id="JBHTCO010000002">
    <property type="protein sequence ID" value="MFC7391821.1"/>
    <property type="molecule type" value="Genomic_DNA"/>
</dbReference>
<organism evidence="8 9">
    <name type="scientific">Scopulibacillus cellulosilyticus</name>
    <dbReference type="NCBI Taxonomy" id="2665665"/>
    <lineage>
        <taxon>Bacteria</taxon>
        <taxon>Bacillati</taxon>
        <taxon>Bacillota</taxon>
        <taxon>Bacilli</taxon>
        <taxon>Bacillales</taxon>
        <taxon>Sporolactobacillaceae</taxon>
        <taxon>Scopulibacillus</taxon>
    </lineage>
</organism>
<keyword evidence="2" id="KW-0813">Transport</keyword>
<keyword evidence="4 6" id="KW-1133">Transmembrane helix</keyword>
<evidence type="ECO:0000256" key="2">
    <source>
        <dbReference type="ARBA" id="ARBA00022448"/>
    </source>
</evidence>
<dbReference type="CDD" id="cd17339">
    <property type="entry name" value="MFS_NIMT_CynX_like"/>
    <property type="match status" value="1"/>
</dbReference>
<evidence type="ECO:0000256" key="1">
    <source>
        <dbReference type="ARBA" id="ARBA00004651"/>
    </source>
</evidence>
<comment type="caution">
    <text evidence="8">The sequence shown here is derived from an EMBL/GenBank/DDBJ whole genome shotgun (WGS) entry which is preliminary data.</text>
</comment>
<feature type="transmembrane region" description="Helical" evidence="6">
    <location>
        <begin position="373"/>
        <end position="394"/>
    </location>
</feature>
<dbReference type="NCBIfam" id="TIGR00896">
    <property type="entry name" value="CynX"/>
    <property type="match status" value="1"/>
</dbReference>
<feature type="transmembrane region" description="Helical" evidence="6">
    <location>
        <begin position="86"/>
        <end position="104"/>
    </location>
</feature>
<feature type="transmembrane region" description="Helical" evidence="6">
    <location>
        <begin position="285"/>
        <end position="303"/>
    </location>
</feature>
<feature type="transmembrane region" description="Helical" evidence="6">
    <location>
        <begin position="110"/>
        <end position="128"/>
    </location>
</feature>
<accession>A0ABW2PU45</accession>
<evidence type="ECO:0000256" key="3">
    <source>
        <dbReference type="ARBA" id="ARBA00022692"/>
    </source>
</evidence>
<dbReference type="InterPro" id="IPR011701">
    <property type="entry name" value="MFS"/>
</dbReference>
<gene>
    <name evidence="8" type="ORF">ACFQRG_02280</name>
</gene>
<dbReference type="InterPro" id="IPR020846">
    <property type="entry name" value="MFS_dom"/>
</dbReference>
<keyword evidence="9" id="KW-1185">Reference proteome</keyword>
<reference evidence="9" key="1">
    <citation type="journal article" date="2019" name="Int. J. Syst. Evol. Microbiol.">
        <title>The Global Catalogue of Microorganisms (GCM) 10K type strain sequencing project: providing services to taxonomists for standard genome sequencing and annotation.</title>
        <authorList>
            <consortium name="The Broad Institute Genomics Platform"/>
            <consortium name="The Broad Institute Genome Sequencing Center for Infectious Disease"/>
            <person name="Wu L."/>
            <person name="Ma J."/>
        </authorList>
    </citation>
    <scope>NUCLEOTIDE SEQUENCE [LARGE SCALE GENOMIC DNA]</scope>
    <source>
        <strain evidence="9">CGMCC 1.16305</strain>
    </source>
</reference>
<keyword evidence="3 6" id="KW-0812">Transmembrane</keyword>
<dbReference type="PROSITE" id="PS50850">
    <property type="entry name" value="MFS"/>
    <property type="match status" value="1"/>
</dbReference>
<feature type="transmembrane region" description="Helical" evidence="6">
    <location>
        <begin position="223"/>
        <end position="243"/>
    </location>
</feature>
<feature type="transmembrane region" description="Helical" evidence="6">
    <location>
        <begin position="255"/>
        <end position="273"/>
    </location>
</feature>
<evidence type="ECO:0000313" key="8">
    <source>
        <dbReference type="EMBL" id="MFC7391821.1"/>
    </source>
</evidence>
<keyword evidence="5 6" id="KW-0472">Membrane</keyword>
<dbReference type="RefSeq" id="WP_380963188.1">
    <property type="nucleotide sequence ID" value="NZ_JBHTCO010000002.1"/>
</dbReference>
<dbReference type="InterPro" id="IPR004747">
    <property type="entry name" value="CynX-like"/>
</dbReference>
<evidence type="ECO:0000259" key="7">
    <source>
        <dbReference type="PROSITE" id="PS50850"/>
    </source>
</evidence>
<proteinExistence type="predicted"/>
<dbReference type="SUPFAM" id="SSF103473">
    <property type="entry name" value="MFS general substrate transporter"/>
    <property type="match status" value="1"/>
</dbReference>
<evidence type="ECO:0000256" key="5">
    <source>
        <dbReference type="ARBA" id="ARBA00023136"/>
    </source>
</evidence>
<evidence type="ECO:0000256" key="6">
    <source>
        <dbReference type="SAM" id="Phobius"/>
    </source>
</evidence>
<dbReference type="InterPro" id="IPR036259">
    <property type="entry name" value="MFS_trans_sf"/>
</dbReference>
<evidence type="ECO:0000256" key="4">
    <source>
        <dbReference type="ARBA" id="ARBA00022989"/>
    </source>
</evidence>
<feature type="transmembrane region" description="Helical" evidence="6">
    <location>
        <begin position="18"/>
        <end position="36"/>
    </location>
</feature>
<evidence type="ECO:0000313" key="9">
    <source>
        <dbReference type="Proteomes" id="UP001596505"/>
    </source>
</evidence>
<dbReference type="Pfam" id="PF07690">
    <property type="entry name" value="MFS_1"/>
    <property type="match status" value="1"/>
</dbReference>
<dbReference type="Proteomes" id="UP001596505">
    <property type="component" value="Unassembled WGS sequence"/>
</dbReference>
<feature type="transmembrane region" description="Helical" evidence="6">
    <location>
        <begin position="309"/>
        <end position="331"/>
    </location>
</feature>
<feature type="transmembrane region" description="Helical" evidence="6">
    <location>
        <begin position="56"/>
        <end position="74"/>
    </location>
</feature>
<sequence>MENNNHTKETPSFQRKHFIWLIFGVILLAANLRPALTSVGPLVSSIRDDLHLSNSVAGLITTLPLIAFAIMSPLAPKLGRKLGNELTLFIALIALIIGIFIRSSSTSVPLFIGTAILGLAIAICNVLIPGLIKHKFSKKVGLMTGIYSSSMGIFAALASGISIPLSHGLGLGWKGSLYCWAVLAAIAAVIWIPQLRNHDKLSKAKGEGIEVGGLWRSPLAWQVTLYMGLQSMGFYVTVAWLPLILQDRGLSVSAAGWMLSLLQFISLPANFLIPVIADRVSNQKWLAVMTGFFYIAGFAGLMVNSTSLVILSVIFLGLGQGSAISLALSLFGLRTKNAHQAAELSGMAQSFGYLLAAIGPILFGFLRDLTHTWLTPLTFIIITSVIMLITGYGAGRNKYVIPDKEKDVA</sequence>
<dbReference type="Gene3D" id="1.20.1250.20">
    <property type="entry name" value="MFS general substrate transporter like domains"/>
    <property type="match status" value="2"/>
</dbReference>
<feature type="transmembrane region" description="Helical" evidence="6">
    <location>
        <begin position="175"/>
        <end position="193"/>
    </location>
</feature>
<protein>
    <submittedName>
        <fullName evidence="8">CynX/NimT family MFS transporter</fullName>
    </submittedName>
</protein>
<feature type="transmembrane region" description="Helical" evidence="6">
    <location>
        <begin position="351"/>
        <end position="367"/>
    </location>
</feature>
<dbReference type="InterPro" id="IPR052524">
    <property type="entry name" value="MFS_Cyanate_Porter"/>
</dbReference>
<dbReference type="PANTHER" id="PTHR23523">
    <property type="match status" value="1"/>
</dbReference>
<name>A0ABW2PU45_9BACL</name>
<comment type="subcellular location">
    <subcellularLocation>
        <location evidence="1">Cell membrane</location>
        <topology evidence="1">Multi-pass membrane protein</topology>
    </subcellularLocation>
</comment>
<dbReference type="PANTHER" id="PTHR23523:SF2">
    <property type="entry name" value="2-NITROIMIDAZOLE TRANSPORTER"/>
    <property type="match status" value="1"/>
</dbReference>
<feature type="domain" description="Major facilitator superfamily (MFS) profile" evidence="7">
    <location>
        <begin position="17"/>
        <end position="409"/>
    </location>
</feature>
<feature type="transmembrane region" description="Helical" evidence="6">
    <location>
        <begin position="140"/>
        <end position="163"/>
    </location>
</feature>